<dbReference type="SUPFAM" id="SSF56112">
    <property type="entry name" value="Protein kinase-like (PK-like)"/>
    <property type="match status" value="1"/>
</dbReference>
<proteinExistence type="predicted"/>
<protein>
    <submittedName>
        <fullName evidence="1">Uncharacterized protein (DUF2252 family)</fullName>
    </submittedName>
</protein>
<dbReference type="PANTHER" id="PTHR39441">
    <property type="entry name" value="DUF2252 DOMAIN-CONTAINING PROTEIN"/>
    <property type="match status" value="1"/>
</dbReference>
<evidence type="ECO:0000313" key="1">
    <source>
        <dbReference type="EMBL" id="MBB5873407.1"/>
    </source>
</evidence>
<organism evidence="1 2">
    <name type="scientific">Allocatelliglobosispora scoriae</name>
    <dbReference type="NCBI Taxonomy" id="643052"/>
    <lineage>
        <taxon>Bacteria</taxon>
        <taxon>Bacillati</taxon>
        <taxon>Actinomycetota</taxon>
        <taxon>Actinomycetes</taxon>
        <taxon>Micromonosporales</taxon>
        <taxon>Micromonosporaceae</taxon>
        <taxon>Allocatelliglobosispora</taxon>
    </lineage>
</organism>
<sequence>MTDRSPDRGRLIAGAIDTHFGEMMRLDLPAFRRKFRKMAASPYAFYRGAACLFYADMAGAFADTSYLDAETSRVWIHGDLHAANFGTYMDSEGRLAFNVNDFDEAYIGPYLWDLKRFAASVALIGQAKALSDRAISQLVTVFAAGYLAELRAMVQQPSATGAITLGTAHGTIRRVLQQAQLMTRTGMLATFTEITDYRRRFIRDSHVFEVDAQAEVALRAAFERYLDTLPPSRTAHASEAKIKDLMLIKGAGIGSAGLPSYNVLLEGRTEALENDIIVYLKLAQVPAVSAYVTDARIRDHFEHQGHRTAAAQRALQVHADPWVGWAELNGAGQYVAEVSPYEADLNWDDLTEPAELTETVADLARIVARMHGAADVDSADPLVGFSAEQAILRVVDGDDEGFTVLLNSFAREYAAQTRADHQLFVDLFRNDELPGLS</sequence>
<name>A0A841BWC6_9ACTN</name>
<dbReference type="AlphaFoldDB" id="A0A841BWC6"/>
<dbReference type="Proteomes" id="UP000587527">
    <property type="component" value="Unassembled WGS sequence"/>
</dbReference>
<keyword evidence="2" id="KW-1185">Reference proteome</keyword>
<reference evidence="1 2" key="1">
    <citation type="submission" date="2020-08" db="EMBL/GenBank/DDBJ databases">
        <title>Sequencing the genomes of 1000 actinobacteria strains.</title>
        <authorList>
            <person name="Klenk H.-P."/>
        </authorList>
    </citation>
    <scope>NUCLEOTIDE SEQUENCE [LARGE SCALE GENOMIC DNA]</scope>
    <source>
        <strain evidence="1 2">DSM 45362</strain>
    </source>
</reference>
<comment type="caution">
    <text evidence="1">The sequence shown here is derived from an EMBL/GenBank/DDBJ whole genome shotgun (WGS) entry which is preliminary data.</text>
</comment>
<dbReference type="Pfam" id="PF10009">
    <property type="entry name" value="DUF2252"/>
    <property type="match status" value="1"/>
</dbReference>
<dbReference type="InterPro" id="IPR018721">
    <property type="entry name" value="DUF2252"/>
</dbReference>
<dbReference type="RefSeq" id="WP_184844573.1">
    <property type="nucleotide sequence ID" value="NZ_JACHMN010000003.1"/>
</dbReference>
<dbReference type="InterPro" id="IPR011009">
    <property type="entry name" value="Kinase-like_dom_sf"/>
</dbReference>
<evidence type="ECO:0000313" key="2">
    <source>
        <dbReference type="Proteomes" id="UP000587527"/>
    </source>
</evidence>
<accession>A0A841BWC6</accession>
<gene>
    <name evidence="1" type="ORF">F4553_006841</name>
</gene>
<dbReference type="PANTHER" id="PTHR39441:SF1">
    <property type="entry name" value="DUF2252 DOMAIN-CONTAINING PROTEIN"/>
    <property type="match status" value="1"/>
</dbReference>
<dbReference type="EMBL" id="JACHMN010000003">
    <property type="protein sequence ID" value="MBB5873407.1"/>
    <property type="molecule type" value="Genomic_DNA"/>
</dbReference>